<dbReference type="PANTHER" id="PTHR43008:SF10">
    <property type="entry name" value="CHAIN DEHYDROGENASE_OXIDOREDUCTASE, PUTATIVE (AFU_ORTHOLOGUE AFUA_2G15740)-RELATED"/>
    <property type="match status" value="1"/>
</dbReference>
<evidence type="ECO:0000313" key="6">
    <source>
        <dbReference type="Proteomes" id="UP000053328"/>
    </source>
</evidence>
<accession>A0A0D2AZE8</accession>
<evidence type="ECO:0000256" key="1">
    <source>
        <dbReference type="ARBA" id="ARBA00006484"/>
    </source>
</evidence>
<evidence type="ECO:0000256" key="4">
    <source>
        <dbReference type="SAM" id="MobiDB-lite"/>
    </source>
</evidence>
<dbReference type="InterPro" id="IPR002347">
    <property type="entry name" value="SDR_fam"/>
</dbReference>
<dbReference type="InterPro" id="IPR020904">
    <property type="entry name" value="Sc_DH/Rdtase_CS"/>
</dbReference>
<dbReference type="EMBL" id="KN847498">
    <property type="protein sequence ID" value="KIW12048.1"/>
    <property type="molecule type" value="Genomic_DNA"/>
</dbReference>
<dbReference type="AlphaFoldDB" id="A0A0D2AZE8"/>
<keyword evidence="2" id="KW-0521">NADP</keyword>
<feature type="compositionally biased region" description="Pro residues" evidence="4">
    <location>
        <begin position="62"/>
        <end position="72"/>
    </location>
</feature>
<dbReference type="Gene3D" id="3.40.50.720">
    <property type="entry name" value="NAD(P)-binding Rossmann-like Domain"/>
    <property type="match status" value="1"/>
</dbReference>
<dbReference type="Pfam" id="PF00106">
    <property type="entry name" value="adh_short"/>
    <property type="match status" value="1"/>
</dbReference>
<evidence type="ECO:0000256" key="2">
    <source>
        <dbReference type="ARBA" id="ARBA00022857"/>
    </source>
</evidence>
<dbReference type="GO" id="GO:0050664">
    <property type="term" value="F:oxidoreductase activity, acting on NAD(P)H, oxygen as acceptor"/>
    <property type="evidence" value="ECO:0007669"/>
    <property type="project" value="TreeGrafter"/>
</dbReference>
<dbReference type="RefSeq" id="XP_016232264.1">
    <property type="nucleotide sequence ID" value="XM_016383641.1"/>
</dbReference>
<dbReference type="PRINTS" id="PR00081">
    <property type="entry name" value="GDHRDH"/>
</dbReference>
<organism evidence="5 6">
    <name type="scientific">Exophiala spinifera</name>
    <dbReference type="NCBI Taxonomy" id="91928"/>
    <lineage>
        <taxon>Eukaryota</taxon>
        <taxon>Fungi</taxon>
        <taxon>Dikarya</taxon>
        <taxon>Ascomycota</taxon>
        <taxon>Pezizomycotina</taxon>
        <taxon>Eurotiomycetes</taxon>
        <taxon>Chaetothyriomycetidae</taxon>
        <taxon>Chaetothyriales</taxon>
        <taxon>Herpotrichiellaceae</taxon>
        <taxon>Exophiala</taxon>
    </lineage>
</organism>
<evidence type="ECO:0000256" key="3">
    <source>
        <dbReference type="ARBA" id="ARBA00023002"/>
    </source>
</evidence>
<dbReference type="InterPro" id="IPR036291">
    <property type="entry name" value="NAD(P)-bd_dom_sf"/>
</dbReference>
<keyword evidence="6" id="KW-1185">Reference proteome</keyword>
<feature type="region of interest" description="Disordered" evidence="4">
    <location>
        <begin position="51"/>
        <end position="96"/>
    </location>
</feature>
<dbReference type="GO" id="GO:0016616">
    <property type="term" value="F:oxidoreductase activity, acting on the CH-OH group of donors, NAD or NADP as acceptor"/>
    <property type="evidence" value="ECO:0007669"/>
    <property type="project" value="UniProtKB-ARBA"/>
</dbReference>
<evidence type="ECO:0000313" key="5">
    <source>
        <dbReference type="EMBL" id="KIW12048.1"/>
    </source>
</evidence>
<sequence>MVVAASRLSAGLSRSVVPAARSASRTCNNPRTRVAVPLKPLQIRSLAFASEHKTSSNNKGLPPSPSPPPSPTPDRERPKAAPSIKEKLPDPEQTPSRFREFDLHDKVFVVTGGGQGLGLALAEALVEAGGKVYCLDRRAEPEEEFRVVQERLGPKYGGGLFYDQVDVREAGNLDRVIAEIADRHHRMDGLIANAAIQNVTPALEYTPEKIMDMLDVNYKGVYRSAVSTAKQMIKYNCSGSILLVASMSGLVANKDFTSSVYNSSKAAVCQLARSLAMEWGKVVNGRPIRVNALSPGNIITPMVLKNFEDQPGLREKWESQNLVDFLNQKNTEALHYFVSAMLVPS</sequence>
<proteinExistence type="inferred from homology"/>
<feature type="compositionally biased region" description="Low complexity" evidence="4">
    <location>
        <begin position="1"/>
        <end position="25"/>
    </location>
</feature>
<gene>
    <name evidence="5" type="ORF">PV08_09322</name>
</gene>
<dbReference type="STRING" id="91928.A0A0D2AZE8"/>
<feature type="compositionally biased region" description="Basic and acidic residues" evidence="4">
    <location>
        <begin position="73"/>
        <end position="90"/>
    </location>
</feature>
<name>A0A0D2AZE8_9EURO</name>
<dbReference type="SUPFAM" id="SSF51735">
    <property type="entry name" value="NAD(P)-binding Rossmann-fold domains"/>
    <property type="match status" value="1"/>
</dbReference>
<dbReference type="OrthoDB" id="1669814at2759"/>
<feature type="region of interest" description="Disordered" evidence="4">
    <location>
        <begin position="1"/>
        <end position="33"/>
    </location>
</feature>
<protein>
    <submittedName>
        <fullName evidence="5">Uncharacterized protein</fullName>
    </submittedName>
</protein>
<comment type="similarity">
    <text evidence="1">Belongs to the short-chain dehydrogenases/reductases (SDR) family.</text>
</comment>
<reference evidence="5 6" key="1">
    <citation type="submission" date="2015-01" db="EMBL/GenBank/DDBJ databases">
        <title>The Genome Sequence of Exophiala spinifera CBS89968.</title>
        <authorList>
            <consortium name="The Broad Institute Genomics Platform"/>
            <person name="Cuomo C."/>
            <person name="de Hoog S."/>
            <person name="Gorbushina A."/>
            <person name="Stielow B."/>
            <person name="Teixiera M."/>
            <person name="Abouelleil A."/>
            <person name="Chapman S.B."/>
            <person name="Priest M."/>
            <person name="Young S.K."/>
            <person name="Wortman J."/>
            <person name="Nusbaum C."/>
            <person name="Birren B."/>
        </authorList>
    </citation>
    <scope>NUCLEOTIDE SEQUENCE [LARGE SCALE GENOMIC DNA]</scope>
    <source>
        <strain evidence="5 6">CBS 89968</strain>
    </source>
</reference>
<dbReference type="PROSITE" id="PS00061">
    <property type="entry name" value="ADH_SHORT"/>
    <property type="match status" value="1"/>
</dbReference>
<dbReference type="Proteomes" id="UP000053328">
    <property type="component" value="Unassembled WGS sequence"/>
</dbReference>
<dbReference type="GeneID" id="27336405"/>
<dbReference type="VEuPathDB" id="FungiDB:PV08_09322"/>
<dbReference type="PANTHER" id="PTHR43008">
    <property type="entry name" value="BENZIL REDUCTASE"/>
    <property type="match status" value="1"/>
</dbReference>
<dbReference type="HOGENOM" id="CLU_010194_1_1_1"/>
<keyword evidence="3" id="KW-0560">Oxidoreductase</keyword>